<protein>
    <recommendedName>
        <fullName evidence="3">DUF4426 domain-containing protein</fullName>
    </recommendedName>
</protein>
<reference evidence="2" key="1">
    <citation type="journal article" date="2023" name="Int. J. Mol. Sci.">
        <title>Metagenomics Revealed a New Genus 'Candidatus Thiocaldithrix dubininis' gen. nov., sp. nov. and a New Species 'Candidatus Thiothrix putei' sp. nov. in the Family Thiotrichaceae, Some Members of Which Have Traits of Both Na+- and H+-Motive Energetics.</title>
        <authorList>
            <person name="Ravin N.V."/>
            <person name="Muntyan M.S."/>
            <person name="Smolyakov D.D."/>
            <person name="Rudenko T.S."/>
            <person name="Beletsky A.V."/>
            <person name="Mardanov A.V."/>
            <person name="Grabovich M.Y."/>
        </authorList>
    </citation>
    <scope>NUCLEOTIDE SEQUENCE</scope>
    <source>
        <strain evidence="2">GKL-01</strain>
    </source>
</reference>
<feature type="signal peptide" evidence="1">
    <location>
        <begin position="1"/>
        <end position="20"/>
    </location>
</feature>
<dbReference type="KEGG" id="tdu:QJT80_11545"/>
<keyword evidence="1" id="KW-0732">Signal</keyword>
<evidence type="ECO:0008006" key="3">
    <source>
        <dbReference type="Google" id="ProtNLM"/>
    </source>
</evidence>
<sequence>MLFARSFASALLALSLVACAATPSVNTDSLFITDNAGASIAFRSLRVEGTTVKGQIRRLSHEPIHSGHIEYVVLSANGAVREQGQAEHGASLGMRHSKRNALFSIPLSAPLATGEKIKLTYQR</sequence>
<dbReference type="Proteomes" id="UP001300672">
    <property type="component" value="Chromosome"/>
</dbReference>
<evidence type="ECO:0000313" key="2">
    <source>
        <dbReference type="EMBL" id="WGZ90127.1"/>
    </source>
</evidence>
<gene>
    <name evidence="2" type="ORF">QJT80_11545</name>
</gene>
<dbReference type="AlphaFoldDB" id="A0AA95H2X5"/>
<proteinExistence type="predicted"/>
<organism evidence="2">
    <name type="scientific">Candidatus Thiocaldithrix dubininis</name>
    <dbReference type="NCBI Taxonomy" id="3080823"/>
    <lineage>
        <taxon>Bacteria</taxon>
        <taxon>Pseudomonadati</taxon>
        <taxon>Pseudomonadota</taxon>
        <taxon>Gammaproteobacteria</taxon>
        <taxon>Thiotrichales</taxon>
        <taxon>Thiotrichaceae</taxon>
        <taxon>Candidatus Thiocaldithrix</taxon>
    </lineage>
</organism>
<accession>A0AA95H2X5</accession>
<feature type="chain" id="PRO_5041708080" description="DUF4426 domain-containing protein" evidence="1">
    <location>
        <begin position="21"/>
        <end position="123"/>
    </location>
</feature>
<evidence type="ECO:0000256" key="1">
    <source>
        <dbReference type="SAM" id="SignalP"/>
    </source>
</evidence>
<dbReference type="PROSITE" id="PS51257">
    <property type="entry name" value="PROKAR_LIPOPROTEIN"/>
    <property type="match status" value="1"/>
</dbReference>
<dbReference type="EMBL" id="CP124755">
    <property type="protein sequence ID" value="WGZ90127.1"/>
    <property type="molecule type" value="Genomic_DNA"/>
</dbReference>
<reference evidence="2" key="2">
    <citation type="submission" date="2023-04" db="EMBL/GenBank/DDBJ databases">
        <authorList>
            <person name="Beletskiy A.V."/>
            <person name="Mardanov A.V."/>
            <person name="Ravin N.V."/>
        </authorList>
    </citation>
    <scope>NUCLEOTIDE SEQUENCE</scope>
    <source>
        <strain evidence="2">GKL-01</strain>
    </source>
</reference>
<name>A0AA95H2X5_9GAMM</name>